<reference evidence="1 2" key="1">
    <citation type="journal article" date="2012" name="Genome Biol.">
        <title>Sequencing three crocodilian genomes to illuminate the evolution of archosaurs and amniotes.</title>
        <authorList>
            <person name="St John J.A."/>
            <person name="Braun E.L."/>
            <person name="Isberg S.R."/>
            <person name="Miles L.G."/>
            <person name="Chong A.Y."/>
            <person name="Gongora J."/>
            <person name="Dalzell P."/>
            <person name="Moran C."/>
            <person name="Bed'hom B."/>
            <person name="Abzhanov A."/>
            <person name="Burgess S.C."/>
            <person name="Cooksey A.M."/>
            <person name="Castoe T.A."/>
            <person name="Crawford N.G."/>
            <person name="Densmore L.D."/>
            <person name="Drew J.C."/>
            <person name="Edwards S.V."/>
            <person name="Faircloth B.C."/>
            <person name="Fujita M.K."/>
            <person name="Greenwold M.J."/>
            <person name="Hoffmann F.G."/>
            <person name="Howard J.M."/>
            <person name="Iguchi T."/>
            <person name="Janes D.E."/>
            <person name="Khan S.Y."/>
            <person name="Kohno S."/>
            <person name="de Koning A.J."/>
            <person name="Lance S.L."/>
            <person name="McCarthy F.M."/>
            <person name="McCormack J.E."/>
            <person name="Merchant M.E."/>
            <person name="Peterson D.G."/>
            <person name="Pollock D.D."/>
            <person name="Pourmand N."/>
            <person name="Raney B.J."/>
            <person name="Roessler K.A."/>
            <person name="Sanford J.R."/>
            <person name="Sawyer R.H."/>
            <person name="Schmidt C.J."/>
            <person name="Triplett E.W."/>
            <person name="Tuberville T.D."/>
            <person name="Venegas-Anaya M."/>
            <person name="Howard J.T."/>
            <person name="Jarvis E.D."/>
            <person name="Guillette L.J.Jr."/>
            <person name="Glenn T.C."/>
            <person name="Green R.E."/>
            <person name="Ray D.A."/>
        </authorList>
    </citation>
    <scope>NUCLEOTIDE SEQUENCE [LARGE SCALE GENOMIC DNA]</scope>
    <source>
        <strain evidence="1">KSC_2009_1</strain>
    </source>
</reference>
<name>A0A151MBG6_ALLMI</name>
<accession>A0A151MBG6</accession>
<keyword evidence="2" id="KW-1185">Reference proteome</keyword>
<protein>
    <submittedName>
        <fullName evidence="1">Uncharacterized protein</fullName>
    </submittedName>
</protein>
<evidence type="ECO:0000313" key="2">
    <source>
        <dbReference type="Proteomes" id="UP000050525"/>
    </source>
</evidence>
<comment type="caution">
    <text evidence="1">The sequence shown here is derived from an EMBL/GenBank/DDBJ whole genome shotgun (WGS) entry which is preliminary data.</text>
</comment>
<sequence length="67" mass="7145">MTAAPGRPQDPRSLIHSGPGCMGLPEREKCELFKSFGLNLPSLCKYKALPAVACIPDGLGCWSLITT</sequence>
<dbReference type="EMBL" id="AKHW03006283">
    <property type="protein sequence ID" value="KYO21819.1"/>
    <property type="molecule type" value="Genomic_DNA"/>
</dbReference>
<proteinExistence type="predicted"/>
<dbReference type="Proteomes" id="UP000050525">
    <property type="component" value="Unassembled WGS sequence"/>
</dbReference>
<evidence type="ECO:0000313" key="1">
    <source>
        <dbReference type="EMBL" id="KYO21819.1"/>
    </source>
</evidence>
<organism evidence="1 2">
    <name type="scientific">Alligator mississippiensis</name>
    <name type="common">American alligator</name>
    <dbReference type="NCBI Taxonomy" id="8496"/>
    <lineage>
        <taxon>Eukaryota</taxon>
        <taxon>Metazoa</taxon>
        <taxon>Chordata</taxon>
        <taxon>Craniata</taxon>
        <taxon>Vertebrata</taxon>
        <taxon>Euteleostomi</taxon>
        <taxon>Archelosauria</taxon>
        <taxon>Archosauria</taxon>
        <taxon>Crocodylia</taxon>
        <taxon>Alligatoridae</taxon>
        <taxon>Alligatorinae</taxon>
        <taxon>Alligator</taxon>
    </lineage>
</organism>
<gene>
    <name evidence="1" type="ORF">Y1Q_0000505</name>
</gene>
<dbReference type="AlphaFoldDB" id="A0A151MBG6"/>